<gene>
    <name evidence="1" type="ORF">ATANTOWER_028394</name>
</gene>
<dbReference type="Proteomes" id="UP001345963">
    <property type="component" value="Unassembled WGS sequence"/>
</dbReference>
<protein>
    <submittedName>
        <fullName evidence="1">Uncharacterized protein</fullName>
    </submittedName>
</protein>
<organism evidence="1 2">
    <name type="scientific">Ataeniobius toweri</name>
    <dbReference type="NCBI Taxonomy" id="208326"/>
    <lineage>
        <taxon>Eukaryota</taxon>
        <taxon>Metazoa</taxon>
        <taxon>Chordata</taxon>
        <taxon>Craniata</taxon>
        <taxon>Vertebrata</taxon>
        <taxon>Euteleostomi</taxon>
        <taxon>Actinopterygii</taxon>
        <taxon>Neopterygii</taxon>
        <taxon>Teleostei</taxon>
        <taxon>Neoteleostei</taxon>
        <taxon>Acanthomorphata</taxon>
        <taxon>Ovalentaria</taxon>
        <taxon>Atherinomorphae</taxon>
        <taxon>Cyprinodontiformes</taxon>
        <taxon>Goodeidae</taxon>
        <taxon>Ataeniobius</taxon>
    </lineage>
</organism>
<accession>A0ABU7B000</accession>
<reference evidence="1 2" key="1">
    <citation type="submission" date="2021-07" db="EMBL/GenBank/DDBJ databases">
        <authorList>
            <person name="Palmer J.M."/>
        </authorList>
    </citation>
    <scope>NUCLEOTIDE SEQUENCE [LARGE SCALE GENOMIC DNA]</scope>
    <source>
        <strain evidence="1 2">AT_MEX2019</strain>
        <tissue evidence="1">Muscle</tissue>
    </source>
</reference>
<evidence type="ECO:0000313" key="2">
    <source>
        <dbReference type="Proteomes" id="UP001345963"/>
    </source>
</evidence>
<name>A0ABU7B000_9TELE</name>
<sequence>MKNGSLCPPTPLHSDGVSVVFLPDWETAPLSFIETARLCRELLWDSLLHRPQRKNKETSARWASPDRSH</sequence>
<proteinExistence type="predicted"/>
<comment type="caution">
    <text evidence="1">The sequence shown here is derived from an EMBL/GenBank/DDBJ whole genome shotgun (WGS) entry which is preliminary data.</text>
</comment>
<keyword evidence="2" id="KW-1185">Reference proteome</keyword>
<evidence type="ECO:0000313" key="1">
    <source>
        <dbReference type="EMBL" id="MED6243852.1"/>
    </source>
</evidence>
<dbReference type="EMBL" id="JAHUTI010036631">
    <property type="protein sequence ID" value="MED6243852.1"/>
    <property type="molecule type" value="Genomic_DNA"/>
</dbReference>